<keyword evidence="12" id="KW-0808">Transferase</keyword>
<dbReference type="EC" id="6.2.-.-" evidence="8"/>
<feature type="active site" evidence="9">
    <location>
        <position position="26"/>
    </location>
</feature>
<evidence type="ECO:0000259" key="10">
    <source>
        <dbReference type="PROSITE" id="PS51160"/>
    </source>
</evidence>
<dbReference type="Gene3D" id="3.30.110.120">
    <property type="match status" value="1"/>
</dbReference>
<organism evidence="12 13">
    <name type="scientific">Flexistipes sinusarabici</name>
    <dbReference type="NCBI Taxonomy" id="2352"/>
    <lineage>
        <taxon>Bacteria</taxon>
        <taxon>Pseudomonadati</taxon>
        <taxon>Deferribacterota</taxon>
        <taxon>Deferribacteres</taxon>
        <taxon>Deferribacterales</taxon>
        <taxon>Flexistipitaceae</taxon>
        <taxon>Flexistipes</taxon>
    </lineage>
</organism>
<dbReference type="InterPro" id="IPR043129">
    <property type="entry name" value="ATPase_NBD"/>
</dbReference>
<dbReference type="Gene3D" id="3.90.870.50">
    <property type="match status" value="1"/>
</dbReference>
<evidence type="ECO:0000256" key="7">
    <source>
        <dbReference type="ARBA" id="ARBA00048220"/>
    </source>
</evidence>
<protein>
    <recommendedName>
        <fullName evidence="8">Carbamoyltransferase</fullName>
        <ecNumber evidence="8">6.2.-.-</ecNumber>
    </recommendedName>
</protein>
<dbReference type="GO" id="GO:0003725">
    <property type="term" value="F:double-stranded RNA binding"/>
    <property type="evidence" value="ECO:0007669"/>
    <property type="project" value="InterPro"/>
</dbReference>
<dbReference type="InterPro" id="IPR004421">
    <property type="entry name" value="Carbamoyltransferase_HypF"/>
</dbReference>
<dbReference type="Pfam" id="PF07503">
    <property type="entry name" value="zf-HYPF"/>
    <property type="match status" value="2"/>
</dbReference>
<dbReference type="GO" id="GO:0051604">
    <property type="term" value="P:protein maturation"/>
    <property type="evidence" value="ECO:0007669"/>
    <property type="project" value="TreeGrafter"/>
</dbReference>
<dbReference type="Proteomes" id="UP000323337">
    <property type="component" value="Unassembled WGS sequence"/>
</dbReference>
<gene>
    <name evidence="12" type="primary">hypF</name>
    <name evidence="12" type="ORF">FXF49_07180</name>
</gene>
<dbReference type="Pfam" id="PF01300">
    <property type="entry name" value="Sua5_yciO_yrdC"/>
    <property type="match status" value="1"/>
</dbReference>
<sequence>MHKGNFLAKQSFIIIVKGVVQGIGFRPFIYKLAKTYNFTGFVKNTKNGVEIFISDATRSQLQSFCRDIKNLSPAGAIIREIDYKQSEKNNYSEFKIIKSEHSEGLTAIPPDLSVCPDCIKDILEPENKRFMYPFTNCTNCGPRYSIIKNIPYDRFKTTMAEFQMCESCVREYTDVHDRRYHAQPVCCPDCGPQIMLNEQTGENAFKAAAAIINDGGLLNLKGLGGYQIICDAADDEAVKKLRNLKNRKNKPFALMVKDADTLEKHICADSKNTLKILDTPSAPIVIENWGRLPVSKYINPAGEKIGIMKAYTPLHYLLFNHLKTDFIVATSGNLTDEPICINEQEAYEKLSHFSKDFLIHNRSIHTRVDDSVVTTVGGEDYMLRRARGYAPLPVILPEKTGLCIAGMGAHLKSSITLAKNDYAFISQYIGDLDNTKTADFYKEVYDKMNRLFGLKPEILVTDLHPDYFSSKFAKETCVGKIVTVQHHHAHLYSCMSEHGITDDVIGVIFDGTGLGSDGSIWGGEFFLLQKNLSRQFHLKNYYQPGLDSAAKHPVRMLAGYLHQMNLLDEHLDKLAPLIQQNEIVLIKKMIDRKLNSIPTSSAGRLFEAAGTLLTGETMNEYEGFTAILLENIIKDKKTSEHYSWDLMGKEIDFKNFFKGMLHDLDKGLNPGIIANKFHCSVAVMITDICKKIRQQSGCNRVVLSGGVFQNIYLLKLSKKLLQENGFNVYIHKSVPPNDGGISLGQVYKYVLDNR</sequence>
<keyword evidence="5" id="KW-0863">Zinc-finger</keyword>
<feature type="active site" evidence="9">
    <location>
        <position position="44"/>
    </location>
</feature>
<evidence type="ECO:0000256" key="3">
    <source>
        <dbReference type="ARBA" id="ARBA00022598"/>
    </source>
</evidence>
<dbReference type="Gene3D" id="3.30.420.360">
    <property type="match status" value="1"/>
</dbReference>
<comment type="caution">
    <text evidence="12">The sequence shown here is derived from an EMBL/GenBank/DDBJ whole genome shotgun (WGS) entry which is preliminary data.</text>
</comment>
<dbReference type="PIRSF" id="PIRSF006256">
    <property type="entry name" value="CMPcnvr_hdrg_mat"/>
    <property type="match status" value="1"/>
</dbReference>
<dbReference type="GO" id="GO:0016874">
    <property type="term" value="F:ligase activity"/>
    <property type="evidence" value="ECO:0007669"/>
    <property type="project" value="UniProtKB-UniRule"/>
</dbReference>
<dbReference type="InterPro" id="IPR017945">
    <property type="entry name" value="DHBP_synth_RibB-like_a/b_dom"/>
</dbReference>
<keyword evidence="6" id="KW-0862">Zinc</keyword>
<keyword evidence="4" id="KW-0479">Metal-binding</keyword>
<dbReference type="InterPro" id="IPR006070">
    <property type="entry name" value="Sua5-like_dom"/>
</dbReference>
<comment type="catalytic activity">
    <reaction evidence="9">
        <text>an acyl phosphate + H2O = a carboxylate + phosphate + H(+)</text>
        <dbReference type="Rhea" id="RHEA:14965"/>
        <dbReference type="ChEBI" id="CHEBI:15377"/>
        <dbReference type="ChEBI" id="CHEBI:15378"/>
        <dbReference type="ChEBI" id="CHEBI:29067"/>
        <dbReference type="ChEBI" id="CHEBI:43474"/>
        <dbReference type="ChEBI" id="CHEBI:59918"/>
        <dbReference type="EC" id="3.6.1.7"/>
    </reaction>
</comment>
<evidence type="ECO:0000256" key="9">
    <source>
        <dbReference type="PROSITE-ProRule" id="PRU00520"/>
    </source>
</evidence>
<dbReference type="SUPFAM" id="SSF55821">
    <property type="entry name" value="YrdC/RibB"/>
    <property type="match status" value="1"/>
</dbReference>
<dbReference type="InterPro" id="IPR051060">
    <property type="entry name" value="Carbamoyltrans_HypF-like"/>
</dbReference>
<evidence type="ECO:0000256" key="2">
    <source>
        <dbReference type="ARBA" id="ARBA00008097"/>
    </source>
</evidence>
<dbReference type="SUPFAM" id="SSF53067">
    <property type="entry name" value="Actin-like ATPase domain"/>
    <property type="match status" value="1"/>
</dbReference>
<evidence type="ECO:0000313" key="12">
    <source>
        <dbReference type="EMBL" id="TYB33273.1"/>
    </source>
</evidence>
<dbReference type="UniPathway" id="UPA00335"/>
<dbReference type="PANTHER" id="PTHR42959">
    <property type="entry name" value="CARBAMOYLTRANSFERASE"/>
    <property type="match status" value="1"/>
</dbReference>
<dbReference type="Gene3D" id="3.30.420.40">
    <property type="match status" value="1"/>
</dbReference>
<dbReference type="PROSITE" id="PS51163">
    <property type="entry name" value="YRDC"/>
    <property type="match status" value="1"/>
</dbReference>
<dbReference type="PANTHER" id="PTHR42959:SF1">
    <property type="entry name" value="CARBAMOYLTRANSFERASE HYPF"/>
    <property type="match status" value="1"/>
</dbReference>
<keyword evidence="9" id="KW-0378">Hydrolase</keyword>
<accession>A0A5D0MNW8</accession>
<comment type="pathway">
    <text evidence="1">Protein modification; [NiFe] hydrogenase maturation.</text>
</comment>
<dbReference type="InterPro" id="IPR041440">
    <property type="entry name" value="HypF_C"/>
</dbReference>
<dbReference type="GO" id="GO:0003998">
    <property type="term" value="F:acylphosphatase activity"/>
    <property type="evidence" value="ECO:0007669"/>
    <property type="project" value="UniProtKB-EC"/>
</dbReference>
<dbReference type="GO" id="GO:0008270">
    <property type="term" value="F:zinc ion binding"/>
    <property type="evidence" value="ECO:0007669"/>
    <property type="project" value="UniProtKB-KW"/>
</dbReference>
<evidence type="ECO:0000256" key="1">
    <source>
        <dbReference type="ARBA" id="ARBA00004711"/>
    </source>
</evidence>
<name>A0A5D0MNW8_FLESI</name>
<dbReference type="GO" id="GO:0016743">
    <property type="term" value="F:carboxyl- or carbamoyltransferase activity"/>
    <property type="evidence" value="ECO:0007669"/>
    <property type="project" value="UniProtKB-UniRule"/>
</dbReference>
<dbReference type="EMBL" id="VSIV01000168">
    <property type="protein sequence ID" value="TYB33273.1"/>
    <property type="molecule type" value="Genomic_DNA"/>
</dbReference>
<evidence type="ECO:0000256" key="4">
    <source>
        <dbReference type="ARBA" id="ARBA00022723"/>
    </source>
</evidence>
<dbReference type="InterPro" id="IPR001792">
    <property type="entry name" value="Acylphosphatase-like_dom"/>
</dbReference>
<keyword evidence="3" id="KW-0436">Ligase</keyword>
<dbReference type="PROSITE" id="PS51160">
    <property type="entry name" value="ACYLPHOSPHATASE_3"/>
    <property type="match status" value="1"/>
</dbReference>
<evidence type="ECO:0000256" key="6">
    <source>
        <dbReference type="ARBA" id="ARBA00022833"/>
    </source>
</evidence>
<reference evidence="12 13" key="1">
    <citation type="submission" date="2019-08" db="EMBL/GenBank/DDBJ databases">
        <title>Genomic characterization of a novel candidate phylum (ARYD3) from a high temperature, high salinity tertiary oil reservoir in north central Oklahoma, USA.</title>
        <authorList>
            <person name="Youssef N.H."/>
            <person name="Yadav A."/>
            <person name="Elshahed M.S."/>
        </authorList>
    </citation>
    <scope>NUCLEOTIDE SEQUENCE [LARGE SCALE GENOMIC DNA]</scope>
    <source>
        <strain evidence="12">ARYD1</strain>
    </source>
</reference>
<dbReference type="Pfam" id="PF17788">
    <property type="entry name" value="HypF_C"/>
    <property type="match status" value="1"/>
</dbReference>
<evidence type="ECO:0000259" key="11">
    <source>
        <dbReference type="PROSITE" id="PS51163"/>
    </source>
</evidence>
<dbReference type="Pfam" id="PF00708">
    <property type="entry name" value="Acylphosphatase"/>
    <property type="match status" value="1"/>
</dbReference>
<feature type="domain" description="Acylphosphatase-like" evidence="10">
    <location>
        <begin position="11"/>
        <end position="98"/>
    </location>
</feature>
<evidence type="ECO:0000313" key="13">
    <source>
        <dbReference type="Proteomes" id="UP000323337"/>
    </source>
</evidence>
<comment type="similarity">
    <text evidence="2 8">Belongs to the carbamoyltransferase HypF family.</text>
</comment>
<dbReference type="InterPro" id="IPR055128">
    <property type="entry name" value="HypF_C_2"/>
</dbReference>
<dbReference type="AlphaFoldDB" id="A0A5D0MNW8"/>
<dbReference type="InterPro" id="IPR011125">
    <property type="entry name" value="Znf_HypF"/>
</dbReference>
<dbReference type="Pfam" id="PF22521">
    <property type="entry name" value="HypF_C_2"/>
    <property type="match status" value="1"/>
</dbReference>
<comment type="catalytic activity">
    <reaction evidence="7">
        <text>C-terminal L-cysteinyl-[HypE protein] + carbamoyl phosphate + ATP + H2O = C-terminal S-carboxamide-L-cysteinyl-[HypE protein] + AMP + phosphate + diphosphate + H(+)</text>
        <dbReference type="Rhea" id="RHEA:55636"/>
        <dbReference type="Rhea" id="RHEA-COMP:14247"/>
        <dbReference type="Rhea" id="RHEA-COMP:14392"/>
        <dbReference type="ChEBI" id="CHEBI:15377"/>
        <dbReference type="ChEBI" id="CHEBI:15378"/>
        <dbReference type="ChEBI" id="CHEBI:30616"/>
        <dbReference type="ChEBI" id="CHEBI:33019"/>
        <dbReference type="ChEBI" id="CHEBI:43474"/>
        <dbReference type="ChEBI" id="CHEBI:58228"/>
        <dbReference type="ChEBI" id="CHEBI:76913"/>
        <dbReference type="ChEBI" id="CHEBI:139126"/>
        <dbReference type="ChEBI" id="CHEBI:456215"/>
    </reaction>
</comment>
<dbReference type="InterPro" id="IPR036046">
    <property type="entry name" value="Acylphosphatase-like_dom_sf"/>
</dbReference>
<evidence type="ECO:0000256" key="8">
    <source>
        <dbReference type="PIRNR" id="PIRNR006256"/>
    </source>
</evidence>
<proteinExistence type="inferred from homology"/>
<dbReference type="NCBIfam" id="TIGR00143">
    <property type="entry name" value="hypF"/>
    <property type="match status" value="1"/>
</dbReference>
<feature type="domain" description="YrdC-like" evidence="11">
    <location>
        <begin position="202"/>
        <end position="388"/>
    </location>
</feature>
<dbReference type="SUPFAM" id="SSF54975">
    <property type="entry name" value="Acylphosphatase/BLUF domain-like"/>
    <property type="match status" value="1"/>
</dbReference>
<evidence type="ECO:0000256" key="5">
    <source>
        <dbReference type="ARBA" id="ARBA00022771"/>
    </source>
</evidence>